<evidence type="ECO:0000313" key="2">
    <source>
        <dbReference type="EMBL" id="MQM06922.1"/>
    </source>
</evidence>
<evidence type="ECO:0000313" key="3">
    <source>
        <dbReference type="Proteomes" id="UP000652761"/>
    </source>
</evidence>
<dbReference type="EMBL" id="NMUH01003743">
    <property type="protein sequence ID" value="MQM06922.1"/>
    <property type="molecule type" value="Genomic_DNA"/>
</dbReference>
<name>A0A843WA46_COLES</name>
<accession>A0A843WA46</accession>
<organism evidence="2 3">
    <name type="scientific">Colocasia esculenta</name>
    <name type="common">Wild taro</name>
    <name type="synonym">Arum esculentum</name>
    <dbReference type="NCBI Taxonomy" id="4460"/>
    <lineage>
        <taxon>Eukaryota</taxon>
        <taxon>Viridiplantae</taxon>
        <taxon>Streptophyta</taxon>
        <taxon>Embryophyta</taxon>
        <taxon>Tracheophyta</taxon>
        <taxon>Spermatophyta</taxon>
        <taxon>Magnoliopsida</taxon>
        <taxon>Liliopsida</taxon>
        <taxon>Araceae</taxon>
        <taxon>Aroideae</taxon>
        <taxon>Colocasieae</taxon>
        <taxon>Colocasia</taxon>
    </lineage>
</organism>
<gene>
    <name evidence="2" type="ORF">Taro_039755</name>
</gene>
<feature type="region of interest" description="Disordered" evidence="1">
    <location>
        <begin position="297"/>
        <end position="319"/>
    </location>
</feature>
<reference evidence="2" key="1">
    <citation type="submission" date="2017-07" db="EMBL/GenBank/DDBJ databases">
        <title>Taro Niue Genome Assembly and Annotation.</title>
        <authorList>
            <person name="Atibalentja N."/>
            <person name="Keating K."/>
            <person name="Fields C.J."/>
        </authorList>
    </citation>
    <scope>NUCLEOTIDE SEQUENCE</scope>
    <source>
        <strain evidence="2">Niue_2</strain>
        <tissue evidence="2">Leaf</tissue>
    </source>
</reference>
<dbReference type="Proteomes" id="UP000652761">
    <property type="component" value="Unassembled WGS sequence"/>
</dbReference>
<dbReference type="AlphaFoldDB" id="A0A843WA46"/>
<comment type="caution">
    <text evidence="2">The sequence shown here is derived from an EMBL/GenBank/DDBJ whole genome shotgun (WGS) entry which is preliminary data.</text>
</comment>
<sequence length="346" mass="38180">MPPVVASQLHGSLGGCSTHACARGPGCTCPPPQPAPSTRPVRSPPTTRVWVTHTATAWPALCPVARAANGIGSEYQNIGFCLHPYLSLNTSSLSVIQLSCSSNPRTGTLPGTRSPRRPCAAVLDVCHLYHDCLGNRTTSYCRMNPRWFVDCLKHLPTLGANGIKRLCDGLAKQEIIYEAGSSITTESENLLVEVSYEADGSLKDGYYKQLESEMFEADDFVKGDELTMEETIGVVVEQPKDMKDVINLDDFDHIWSETKAHLSTRDEVLCLMDLHVLAIYYPTSKLEDEFSRTWRELVGTSEPGTGPTRSKSIKDEGDVQRQRHPYGLAMGFLDFQAESPLRRSFI</sequence>
<protein>
    <submittedName>
        <fullName evidence="2">Uncharacterized protein</fullName>
    </submittedName>
</protein>
<keyword evidence="3" id="KW-1185">Reference proteome</keyword>
<evidence type="ECO:0000256" key="1">
    <source>
        <dbReference type="SAM" id="MobiDB-lite"/>
    </source>
</evidence>
<proteinExistence type="predicted"/>